<dbReference type="WBParaSite" id="sdigi.contig19.g1699.t1">
    <property type="protein sequence ID" value="sdigi.contig19.g1699.t1"/>
    <property type="gene ID" value="sdigi.contig19.g1699"/>
</dbReference>
<dbReference type="AlphaFoldDB" id="A0A915PQA6"/>
<organism evidence="1 2">
    <name type="scientific">Setaria digitata</name>
    <dbReference type="NCBI Taxonomy" id="48799"/>
    <lineage>
        <taxon>Eukaryota</taxon>
        <taxon>Metazoa</taxon>
        <taxon>Ecdysozoa</taxon>
        <taxon>Nematoda</taxon>
        <taxon>Chromadorea</taxon>
        <taxon>Rhabditida</taxon>
        <taxon>Spirurina</taxon>
        <taxon>Spiruromorpha</taxon>
        <taxon>Filarioidea</taxon>
        <taxon>Setariidae</taxon>
        <taxon>Setaria</taxon>
    </lineage>
</organism>
<accession>A0A915PQA6</accession>
<protein>
    <submittedName>
        <fullName evidence="2">Malectin-like domain-containing protein</fullName>
    </submittedName>
</protein>
<name>A0A915PQA6_9BILA</name>
<sequence>MIYTCGDIGAYPGGFDLTDKTNFGKRVSINVTMVAYVNVSAVTIADSILLGENDYSMIYGERSVSIVTEEEQPLAWIHFSGNPQSSNTNSETHDIDLRSISQASLPTPLSSNPSITTLRNVKSLSDLSQTLRLDLSLANIQDEKAYVGPLMTSQDQVTTKQRNRCVFEWLEAVEKKTYFLPTT</sequence>
<keyword evidence="1" id="KW-1185">Reference proteome</keyword>
<dbReference type="Proteomes" id="UP000887581">
    <property type="component" value="Unplaced"/>
</dbReference>
<evidence type="ECO:0000313" key="1">
    <source>
        <dbReference type="Proteomes" id="UP000887581"/>
    </source>
</evidence>
<proteinExistence type="predicted"/>
<evidence type="ECO:0000313" key="2">
    <source>
        <dbReference type="WBParaSite" id="sdigi.contig19.g1699.t1"/>
    </source>
</evidence>
<reference evidence="2" key="1">
    <citation type="submission" date="2022-11" db="UniProtKB">
        <authorList>
            <consortium name="WormBaseParasite"/>
        </authorList>
    </citation>
    <scope>IDENTIFICATION</scope>
</reference>